<reference evidence="1 2" key="1">
    <citation type="submission" date="2019-05" db="EMBL/GenBank/DDBJ databases">
        <title>Genome sequencing of F202Z8.</title>
        <authorList>
            <person name="Kwon Y.M."/>
        </authorList>
    </citation>
    <scope>NUCLEOTIDE SEQUENCE [LARGE SCALE GENOMIC DNA]</scope>
    <source>
        <strain evidence="1 2">F202Z8</strain>
    </source>
</reference>
<organism evidence="1 2">
    <name type="scientific">Aggregatimonas sangjinii</name>
    <dbReference type="NCBI Taxonomy" id="2583587"/>
    <lineage>
        <taxon>Bacteria</taxon>
        <taxon>Pseudomonadati</taxon>
        <taxon>Bacteroidota</taxon>
        <taxon>Flavobacteriia</taxon>
        <taxon>Flavobacteriales</taxon>
        <taxon>Flavobacteriaceae</taxon>
        <taxon>Aggregatimonas</taxon>
    </lineage>
</organism>
<evidence type="ECO:0000313" key="1">
    <source>
        <dbReference type="EMBL" id="QCW98703.1"/>
    </source>
</evidence>
<dbReference type="EMBL" id="CP040710">
    <property type="protein sequence ID" value="QCW98703.1"/>
    <property type="molecule type" value="Genomic_DNA"/>
</dbReference>
<dbReference type="NCBIfam" id="TIGR04282">
    <property type="entry name" value="glyco_like_cofC"/>
    <property type="match status" value="1"/>
</dbReference>
<dbReference type="Pfam" id="PF09837">
    <property type="entry name" value="DUF2064"/>
    <property type="match status" value="1"/>
</dbReference>
<dbReference type="PANTHER" id="PTHR36529:SF1">
    <property type="entry name" value="GLYCOSYLTRANSFERASE"/>
    <property type="match status" value="1"/>
</dbReference>
<keyword evidence="2" id="KW-1185">Reference proteome</keyword>
<dbReference type="Proteomes" id="UP000310017">
    <property type="component" value="Chromosome"/>
</dbReference>
<dbReference type="GO" id="GO:0016740">
    <property type="term" value="F:transferase activity"/>
    <property type="evidence" value="ECO:0007669"/>
    <property type="project" value="UniProtKB-KW"/>
</dbReference>
<dbReference type="PANTHER" id="PTHR36529">
    <property type="entry name" value="SLL1095 PROTEIN"/>
    <property type="match status" value="1"/>
</dbReference>
<proteinExistence type="predicted"/>
<dbReference type="KEGG" id="asag:FGM00_00655"/>
<dbReference type="Gene3D" id="3.90.550.10">
    <property type="entry name" value="Spore Coat Polysaccharide Biosynthesis Protein SpsA, Chain A"/>
    <property type="match status" value="1"/>
</dbReference>
<dbReference type="AlphaFoldDB" id="A0A5B7SPZ6"/>
<dbReference type="InterPro" id="IPR018641">
    <property type="entry name" value="Trfase_1_rSAM/seldom-assoc"/>
</dbReference>
<gene>
    <name evidence="1" type="ORF">FGM00_00655</name>
</gene>
<keyword evidence="1" id="KW-0808">Transferase</keyword>
<sequence>MGILNPFKKEFDKKTVQYTKALPKNLLLIFTRNPELGKCKTRLAATVGDESALDIYKFLLEHTVNITKNLDMAKQVWYSEEIWRDDVWDNPTYDKKRQGGSDLGVRMANAFTEGFAAGFEKICIIGSDMYDLKQQDIAHAFAVLSENDFVIGPAEDGGYYLLGMTRFKNELFQDKNWGNDSVLSATITDLANEKVHLLPVRNDVDVYTDIAQEKAFEPYLKHMK</sequence>
<protein>
    <submittedName>
        <fullName evidence="1">Glycosyltransferase</fullName>
    </submittedName>
</protein>
<evidence type="ECO:0000313" key="2">
    <source>
        <dbReference type="Proteomes" id="UP000310017"/>
    </source>
</evidence>
<dbReference type="SUPFAM" id="SSF53448">
    <property type="entry name" value="Nucleotide-diphospho-sugar transferases"/>
    <property type="match status" value="1"/>
</dbReference>
<dbReference type="RefSeq" id="WP_138851058.1">
    <property type="nucleotide sequence ID" value="NZ_CP040710.1"/>
</dbReference>
<accession>A0A5B7SPZ6</accession>
<dbReference type="InterPro" id="IPR029044">
    <property type="entry name" value="Nucleotide-diphossugar_trans"/>
</dbReference>
<dbReference type="OrthoDB" id="9798250at2"/>
<name>A0A5B7SPZ6_9FLAO</name>